<proteinExistence type="predicted"/>
<evidence type="ECO:0000313" key="2">
    <source>
        <dbReference type="EMBL" id="AGQ20348.1"/>
    </source>
</evidence>
<reference evidence="2 3" key="1">
    <citation type="journal article" date="2013" name="Arch. Virol.">
        <title>Comparative analysis of the genomes of Clostera anastomosis (L.) granulovirus and Clostera anachoreta granulovirus.</title>
        <authorList>
            <person name="Liang Z."/>
            <person name="Zhang X."/>
            <person name="Yin X."/>
            <person name="Song X."/>
            <person name="Shao X."/>
            <person name="Wang L."/>
        </authorList>
    </citation>
    <scope>NUCLEOTIDE SEQUENCE [LARGE SCALE GENOMIC DNA]</scope>
    <source>
        <strain evidence="2">CaLGV-Henan</strain>
    </source>
</reference>
<feature type="transmembrane region" description="Helical" evidence="1">
    <location>
        <begin position="131"/>
        <end position="149"/>
    </location>
</feature>
<dbReference type="InterPro" id="IPR008563">
    <property type="entry name" value="AcMNPV_AC81"/>
</dbReference>
<dbReference type="RefSeq" id="YP_008720037.1">
    <property type="nucleotide sequence ID" value="NC_022646.1"/>
</dbReference>
<name>U5KBM6_9BBAC</name>
<feature type="transmembrane region" description="Helical" evidence="1">
    <location>
        <begin position="155"/>
        <end position="173"/>
    </location>
</feature>
<dbReference type="Pfam" id="PF05820">
    <property type="entry name" value="Ac81"/>
    <property type="match status" value="1"/>
</dbReference>
<dbReference type="KEGG" id="vg:17428791"/>
<evidence type="ECO:0000256" key="1">
    <source>
        <dbReference type="SAM" id="Phobius"/>
    </source>
</evidence>
<keyword evidence="1" id="KW-1133">Transmembrane helix</keyword>
<gene>
    <name evidence="2" type="ORF">CaLGV090</name>
</gene>
<protein>
    <recommendedName>
        <fullName evidence="4">Ac81</fullName>
    </recommendedName>
</protein>
<dbReference type="EMBL" id="KC179784">
    <property type="protein sequence ID" value="AGQ20348.1"/>
    <property type="molecule type" value="Genomic_DNA"/>
</dbReference>
<evidence type="ECO:0008006" key="4">
    <source>
        <dbReference type="Google" id="ProtNLM"/>
    </source>
</evidence>
<keyword evidence="1" id="KW-0812">Transmembrane</keyword>
<keyword evidence="3" id="KW-1185">Reference proteome</keyword>
<organism evidence="2 3">
    <name type="scientific">Clostera anastomosis granulovirus A</name>
    <dbReference type="NCBI Taxonomy" id="1986289"/>
    <lineage>
        <taxon>Viruses</taxon>
        <taxon>Viruses incertae sedis</taxon>
        <taxon>Naldaviricetes</taxon>
        <taxon>Lefavirales</taxon>
        <taxon>Baculoviridae</taxon>
        <taxon>Betabaculovirus</taxon>
        <taxon>Betabaculovirus clanastomosis</taxon>
    </lineage>
</organism>
<evidence type="ECO:0000313" key="3">
    <source>
        <dbReference type="Proteomes" id="UP000204024"/>
    </source>
</evidence>
<sequence length="204" mass="23696">MSSQERNNQRVKYDSQLLLKYVFDFKTVDTDKIPNIINICRVKVRKTGGAVLAHYYAQVYTSNGFNFEFHPGSQPKTFQHINDDKDYLMYKSRVLCDACCRRELEEYVKGENGFNIIFQNCETILCKRNSVQAVLGAVLLLVLIVNVVNFSPVNLMVVLMLLFLLFVMNNYMLTAPRVEYCEHYIRNGQAELEHGRQHDKPLQV</sequence>
<dbReference type="OrthoDB" id="10138at10239"/>
<dbReference type="GeneID" id="17428791"/>
<keyword evidence="1" id="KW-0472">Membrane</keyword>
<accession>U5KBM6</accession>
<dbReference type="Proteomes" id="UP000204024">
    <property type="component" value="Segment"/>
</dbReference>